<organism evidence="3 4">
    <name type="scientific">Parasponia andersonii</name>
    <name type="common">Sponia andersonii</name>
    <dbReference type="NCBI Taxonomy" id="3476"/>
    <lineage>
        <taxon>Eukaryota</taxon>
        <taxon>Viridiplantae</taxon>
        <taxon>Streptophyta</taxon>
        <taxon>Embryophyta</taxon>
        <taxon>Tracheophyta</taxon>
        <taxon>Spermatophyta</taxon>
        <taxon>Magnoliopsida</taxon>
        <taxon>eudicotyledons</taxon>
        <taxon>Gunneridae</taxon>
        <taxon>Pentapetalae</taxon>
        <taxon>rosids</taxon>
        <taxon>fabids</taxon>
        <taxon>Rosales</taxon>
        <taxon>Cannabaceae</taxon>
        <taxon>Parasponia</taxon>
    </lineage>
</organism>
<evidence type="ECO:0000256" key="2">
    <source>
        <dbReference type="SAM" id="MobiDB-lite"/>
    </source>
</evidence>
<comment type="caution">
    <text evidence="3">The sequence shown here is derived from an EMBL/GenBank/DDBJ whole genome shotgun (WGS) entry which is preliminary data.</text>
</comment>
<keyword evidence="4" id="KW-1185">Reference proteome</keyword>
<sequence>MGAHVEMSRKHSEDLAGINTFLVDLSQRQAELRLAALKDRLADTEKLKTRYQKQVDILSAENYRSGWENREFRGHAEVIMPDQFDDQKGIERDHYSVKHYMQQLGDEIIITYPADVLKMLAAEKDGPSTSASGAKELIPISGPPDRTSEAPGSQPGLGVSTGEGFGAVIVSNDESDPGMPPSIGAGPSAGTGRALLAR</sequence>
<dbReference type="Proteomes" id="UP000237105">
    <property type="component" value="Unassembled WGS sequence"/>
</dbReference>
<feature type="region of interest" description="Disordered" evidence="2">
    <location>
        <begin position="125"/>
        <end position="198"/>
    </location>
</feature>
<evidence type="ECO:0000313" key="3">
    <source>
        <dbReference type="EMBL" id="PON79474.1"/>
    </source>
</evidence>
<protein>
    <submittedName>
        <fullName evidence="3">Uncharacterized protein</fullName>
    </submittedName>
</protein>
<accession>A0A2P5E1Q2</accession>
<reference evidence="4" key="1">
    <citation type="submission" date="2016-06" db="EMBL/GenBank/DDBJ databases">
        <title>Parallel loss of symbiosis genes in relatives of nitrogen-fixing non-legume Parasponia.</title>
        <authorList>
            <person name="Van Velzen R."/>
            <person name="Holmer R."/>
            <person name="Bu F."/>
            <person name="Rutten L."/>
            <person name="Van Zeijl A."/>
            <person name="Liu W."/>
            <person name="Santuari L."/>
            <person name="Cao Q."/>
            <person name="Sharma T."/>
            <person name="Shen D."/>
            <person name="Roswanjaya Y."/>
            <person name="Wardhani T."/>
            <person name="Kalhor M.S."/>
            <person name="Jansen J."/>
            <person name="Van den Hoogen J."/>
            <person name="Gungor B."/>
            <person name="Hartog M."/>
            <person name="Hontelez J."/>
            <person name="Verver J."/>
            <person name="Yang W.-C."/>
            <person name="Schijlen E."/>
            <person name="Repin R."/>
            <person name="Schilthuizen M."/>
            <person name="Schranz E."/>
            <person name="Heidstra R."/>
            <person name="Miyata K."/>
            <person name="Fedorova E."/>
            <person name="Kohlen W."/>
            <person name="Bisseling T."/>
            <person name="Smit S."/>
            <person name="Geurts R."/>
        </authorList>
    </citation>
    <scope>NUCLEOTIDE SEQUENCE [LARGE SCALE GENOMIC DNA]</scope>
    <source>
        <strain evidence="4">cv. WU1-14</strain>
    </source>
</reference>
<gene>
    <name evidence="3" type="ORF">PanWU01x14_012090</name>
</gene>
<feature type="coiled-coil region" evidence="1">
    <location>
        <begin position="27"/>
        <end position="61"/>
    </location>
</feature>
<evidence type="ECO:0000313" key="4">
    <source>
        <dbReference type="Proteomes" id="UP000237105"/>
    </source>
</evidence>
<dbReference type="EMBL" id="JXTB01000004">
    <property type="protein sequence ID" value="PON79474.1"/>
    <property type="molecule type" value="Genomic_DNA"/>
</dbReference>
<dbReference type="AlphaFoldDB" id="A0A2P5E1Q2"/>
<feature type="non-terminal residue" evidence="3">
    <location>
        <position position="198"/>
    </location>
</feature>
<keyword evidence="1" id="KW-0175">Coiled coil</keyword>
<evidence type="ECO:0000256" key="1">
    <source>
        <dbReference type="SAM" id="Coils"/>
    </source>
</evidence>
<name>A0A2P5E1Q2_PARAD</name>
<proteinExistence type="predicted"/>